<evidence type="ECO:0000313" key="3">
    <source>
        <dbReference type="EMBL" id="BCO09410.1"/>
    </source>
</evidence>
<protein>
    <submittedName>
        <fullName evidence="3">Barnase inhibitor</fullName>
    </submittedName>
</protein>
<feature type="domain" description="Barstar (barnase inhibitor)" evidence="2">
    <location>
        <begin position="8"/>
        <end position="100"/>
    </location>
</feature>
<dbReference type="EMBL" id="AP024233">
    <property type="protein sequence ID" value="BCO09410.1"/>
    <property type="molecule type" value="Genomic_DNA"/>
</dbReference>
<evidence type="ECO:0000313" key="4">
    <source>
        <dbReference type="Proteomes" id="UP001063350"/>
    </source>
</evidence>
<dbReference type="Pfam" id="PF01337">
    <property type="entry name" value="Barstar"/>
    <property type="match status" value="1"/>
</dbReference>
<dbReference type="InterPro" id="IPR035905">
    <property type="entry name" value="Barstar-like_sf"/>
</dbReference>
<keyword evidence="4" id="KW-1185">Reference proteome</keyword>
<name>A0A915UAC7_9BACT</name>
<gene>
    <name evidence="3" type="ORF">GF1_17860</name>
</gene>
<sequence length="115" mass="13221">MEVKHMLRMTIDGNRLIREHSFFEEFSEKFGFPPEFCRDRESWVDCMSYLDDAEMGMSSVHCKPGGAVILEIVNASLLKHRSPTQYLTLLECAATVNYRRMESGDPPLLILSFTV</sequence>
<dbReference type="InterPro" id="IPR000468">
    <property type="entry name" value="Barstar"/>
</dbReference>
<dbReference type="KEGG" id="ddu:GF1_17860"/>
<dbReference type="SUPFAM" id="SSF52038">
    <property type="entry name" value="Barstar-related"/>
    <property type="match status" value="1"/>
</dbReference>
<dbReference type="AlphaFoldDB" id="A0A915UAC7"/>
<proteinExistence type="inferred from homology"/>
<reference evidence="3" key="1">
    <citation type="submission" date="2020-12" db="EMBL/GenBank/DDBJ databases">
        <title>Desulfobium dissulfuricans gen. nov., sp. nov., a novel mesophilic, sulfate-reducing bacterium isolated from a deep-sea hydrothermal vent.</title>
        <authorList>
            <person name="Hashimoto Y."/>
            <person name="Tame A."/>
            <person name="Sawayama S."/>
            <person name="Miyazaki J."/>
            <person name="Takai K."/>
            <person name="Nakagawa S."/>
        </authorList>
    </citation>
    <scope>NUCLEOTIDE SEQUENCE</scope>
    <source>
        <strain evidence="3">GF1</strain>
    </source>
</reference>
<accession>A0A915UAC7</accession>
<evidence type="ECO:0000256" key="1">
    <source>
        <dbReference type="ARBA" id="ARBA00006845"/>
    </source>
</evidence>
<organism evidence="3 4">
    <name type="scientific">Desulfolithobacter dissulfuricans</name>
    <dbReference type="NCBI Taxonomy" id="2795293"/>
    <lineage>
        <taxon>Bacteria</taxon>
        <taxon>Pseudomonadati</taxon>
        <taxon>Thermodesulfobacteriota</taxon>
        <taxon>Desulfobulbia</taxon>
        <taxon>Desulfobulbales</taxon>
        <taxon>Desulfobulbaceae</taxon>
        <taxon>Desulfolithobacter</taxon>
    </lineage>
</organism>
<evidence type="ECO:0000259" key="2">
    <source>
        <dbReference type="Pfam" id="PF01337"/>
    </source>
</evidence>
<dbReference type="Proteomes" id="UP001063350">
    <property type="component" value="Chromosome"/>
</dbReference>
<dbReference type="Gene3D" id="3.30.370.10">
    <property type="entry name" value="Barstar-like"/>
    <property type="match status" value="1"/>
</dbReference>
<comment type="similarity">
    <text evidence="1">Belongs to the barstar family.</text>
</comment>